<gene>
    <name evidence="1" type="ORF">GDO86_008195</name>
</gene>
<accession>A0A8T2J1W3</accession>
<dbReference type="EMBL" id="JAACNH010000007">
    <property type="protein sequence ID" value="KAG8437404.1"/>
    <property type="molecule type" value="Genomic_DNA"/>
</dbReference>
<evidence type="ECO:0000313" key="2">
    <source>
        <dbReference type="Proteomes" id="UP000812440"/>
    </source>
</evidence>
<sequence length="93" mass="10235">MGDGVFLNACPQLPSVHRSIQAAHGAGLAAMLAIGWGWRCPFKDSSVHLIHLKLQNSMITVFRAFLQSLKIHTETCSVHSKVCFSGYIHKDIC</sequence>
<reference evidence="1" key="1">
    <citation type="thesis" date="2020" institute="ProQuest LLC" country="789 East Eisenhower Parkway, Ann Arbor, MI, USA">
        <title>Comparative Genomics and Chromosome Evolution.</title>
        <authorList>
            <person name="Mudd A.B."/>
        </authorList>
    </citation>
    <scope>NUCLEOTIDE SEQUENCE</scope>
    <source>
        <strain evidence="1">Female2</strain>
        <tissue evidence="1">Blood</tissue>
    </source>
</reference>
<organism evidence="1 2">
    <name type="scientific">Hymenochirus boettgeri</name>
    <name type="common">Congo dwarf clawed frog</name>
    <dbReference type="NCBI Taxonomy" id="247094"/>
    <lineage>
        <taxon>Eukaryota</taxon>
        <taxon>Metazoa</taxon>
        <taxon>Chordata</taxon>
        <taxon>Craniata</taxon>
        <taxon>Vertebrata</taxon>
        <taxon>Euteleostomi</taxon>
        <taxon>Amphibia</taxon>
        <taxon>Batrachia</taxon>
        <taxon>Anura</taxon>
        <taxon>Pipoidea</taxon>
        <taxon>Pipidae</taxon>
        <taxon>Pipinae</taxon>
        <taxon>Hymenochirus</taxon>
    </lineage>
</organism>
<dbReference type="Proteomes" id="UP000812440">
    <property type="component" value="Chromosome 4"/>
</dbReference>
<evidence type="ECO:0000313" key="1">
    <source>
        <dbReference type="EMBL" id="KAG8437404.1"/>
    </source>
</evidence>
<dbReference type="AlphaFoldDB" id="A0A8T2J1W3"/>
<protein>
    <submittedName>
        <fullName evidence="1">Uncharacterized protein</fullName>
    </submittedName>
</protein>
<proteinExistence type="predicted"/>
<comment type="caution">
    <text evidence="1">The sequence shown here is derived from an EMBL/GenBank/DDBJ whole genome shotgun (WGS) entry which is preliminary data.</text>
</comment>
<name>A0A8T2J1W3_9PIPI</name>
<keyword evidence="2" id="KW-1185">Reference proteome</keyword>